<organism evidence="3 4">
    <name type="scientific">Leifsonia stereocauli</name>
    <dbReference type="NCBI Taxonomy" id="3134136"/>
    <lineage>
        <taxon>Bacteria</taxon>
        <taxon>Bacillati</taxon>
        <taxon>Actinomycetota</taxon>
        <taxon>Actinomycetes</taxon>
        <taxon>Micrococcales</taxon>
        <taxon>Microbacteriaceae</taxon>
        <taxon>Leifsonia</taxon>
    </lineage>
</organism>
<dbReference type="Proteomes" id="UP001425155">
    <property type="component" value="Unassembled WGS sequence"/>
</dbReference>
<protein>
    <submittedName>
        <fullName evidence="3">SRPBCC domain-containing protein</fullName>
    </submittedName>
</protein>
<dbReference type="Pfam" id="PF08327">
    <property type="entry name" value="AHSA1"/>
    <property type="match status" value="1"/>
</dbReference>
<comment type="similarity">
    <text evidence="1">Belongs to the AHA1 family.</text>
</comment>
<accession>A0ABU9VZG5</accession>
<evidence type="ECO:0000313" key="3">
    <source>
        <dbReference type="EMBL" id="MEN1945153.1"/>
    </source>
</evidence>
<gene>
    <name evidence="3" type="ORF">WJX64_01185</name>
</gene>
<dbReference type="EMBL" id="JBCLVG010000001">
    <property type="protein sequence ID" value="MEN1945153.1"/>
    <property type="molecule type" value="Genomic_DNA"/>
</dbReference>
<evidence type="ECO:0000256" key="1">
    <source>
        <dbReference type="ARBA" id="ARBA00006817"/>
    </source>
</evidence>
<reference evidence="3 4" key="1">
    <citation type="submission" date="2024-03" db="EMBL/GenBank/DDBJ databases">
        <title>YIM 134122 draft genome.</title>
        <authorList>
            <person name="Zuo S."/>
            <person name="Xiong L."/>
        </authorList>
    </citation>
    <scope>NUCLEOTIDE SEQUENCE [LARGE SCALE GENOMIC DNA]</scope>
    <source>
        <strain evidence="3 4">YIM 134122</strain>
    </source>
</reference>
<proteinExistence type="inferred from homology"/>
<feature type="domain" description="Activator of Hsp90 ATPase homologue 1/2-like C-terminal" evidence="2">
    <location>
        <begin position="15"/>
        <end position="137"/>
    </location>
</feature>
<dbReference type="InterPro" id="IPR013538">
    <property type="entry name" value="ASHA1/2-like_C"/>
</dbReference>
<name>A0ABU9VZG5_9MICO</name>
<comment type="caution">
    <text evidence="3">The sequence shown here is derived from an EMBL/GenBank/DDBJ whole genome shotgun (WGS) entry which is preliminary data.</text>
</comment>
<evidence type="ECO:0000313" key="4">
    <source>
        <dbReference type="Proteomes" id="UP001425155"/>
    </source>
</evidence>
<keyword evidence="4" id="KW-1185">Reference proteome</keyword>
<dbReference type="RefSeq" id="WP_342111014.1">
    <property type="nucleotide sequence ID" value="NZ_JBCAUN010000001.1"/>
</dbReference>
<dbReference type="Gene3D" id="3.30.530.20">
    <property type="match status" value="1"/>
</dbReference>
<dbReference type="InterPro" id="IPR023393">
    <property type="entry name" value="START-like_dom_sf"/>
</dbReference>
<dbReference type="CDD" id="cd07814">
    <property type="entry name" value="SRPBCC_CalC_Aha1-like"/>
    <property type="match status" value="1"/>
</dbReference>
<dbReference type="SUPFAM" id="SSF55961">
    <property type="entry name" value="Bet v1-like"/>
    <property type="match status" value="1"/>
</dbReference>
<evidence type="ECO:0000259" key="2">
    <source>
        <dbReference type="Pfam" id="PF08327"/>
    </source>
</evidence>
<sequence length="168" mass="18442">MSRQDYTATISVSQTPDAAFAAITDPRAWWSEMITGDTAKVGDVFVFDFPGVHRSTMTLTEVIPGQRVVWHVTDTVITLVENQDEWNDTDVIFDIQKTDAGTDVRFTHVGLTPAFECYELCSNAWGSYITSSLRDLIESGGGTPIETGDSLEAELLRTDARKAASVDS</sequence>